<dbReference type="AlphaFoldDB" id="P74495"/>
<dbReference type="EnsemblBacteria" id="BAA18597">
    <property type="protein sequence ID" value="BAA18597"/>
    <property type="gene ID" value="BAA18597"/>
</dbReference>
<organism evidence="1 2">
    <name type="scientific">Synechocystis sp. (strain ATCC 27184 / PCC 6803 / Kazusa)</name>
    <dbReference type="NCBI Taxonomy" id="1111708"/>
    <lineage>
        <taxon>Bacteria</taxon>
        <taxon>Bacillati</taxon>
        <taxon>Cyanobacteriota</taxon>
        <taxon>Cyanophyceae</taxon>
        <taxon>Synechococcales</taxon>
        <taxon>Merismopediaceae</taxon>
        <taxon>Synechocystis</taxon>
    </lineage>
</organism>
<keyword evidence="2" id="KW-1185">Reference proteome</keyword>
<name>P74495_SYNY3</name>
<dbReference type="EMBL" id="BA000022">
    <property type="protein sequence ID" value="BAA18597.1"/>
    <property type="molecule type" value="Genomic_DNA"/>
</dbReference>
<dbReference type="KEGG" id="syn:sll1851"/>
<reference evidence="1 2" key="1">
    <citation type="journal article" date="1995" name="DNA Res.">
        <title>Sequence analysis of the genome of the unicellular cyanobacterium Synechocystis sp. strain PCC6803. I. Sequence features in the 1 Mb region from map positions 64% to 92% of the genome.</title>
        <authorList>
            <person name="Kaneko T."/>
            <person name="Tanaka A."/>
            <person name="Sato S."/>
            <person name="Kotani H."/>
            <person name="Sazuka T."/>
            <person name="Miyajima N."/>
            <person name="Sugiura M."/>
            <person name="Tabata S."/>
        </authorList>
    </citation>
    <scope>NUCLEOTIDE SEQUENCE [LARGE SCALE GENOMIC DNA]</scope>
    <source>
        <strain evidence="2">ATCC 27184 / PCC 6803 / Kazusa</strain>
    </source>
</reference>
<evidence type="ECO:0000313" key="1">
    <source>
        <dbReference type="EMBL" id="BAA18597.1"/>
    </source>
</evidence>
<dbReference type="InParanoid" id="P74495"/>
<sequence length="128" mass="15011">MRYDNGCIGLLTIMKNVRFFPPLHMIYAYVPLPSLHGDDVNLELSKIRIQPIYVTAKRRGIMGYLVSHFLLLCTKLAYYFLRHEDGLIYDNIQFKPNILLSVDKPLAHYINYVNHLEPSAWSRQEVKE</sequence>
<dbReference type="eggNOG" id="COG4638">
    <property type="taxonomic scope" value="Bacteria"/>
</dbReference>
<dbReference type="PaxDb" id="1148-1653685"/>
<accession>P74495</accession>
<dbReference type="Proteomes" id="UP000001425">
    <property type="component" value="Chromosome"/>
</dbReference>
<proteinExistence type="predicted"/>
<evidence type="ECO:0000313" key="2">
    <source>
        <dbReference type="Proteomes" id="UP000001425"/>
    </source>
</evidence>
<protein>
    <submittedName>
        <fullName evidence="1">Sll1851 protein</fullName>
    </submittedName>
</protein>
<reference evidence="1 2" key="2">
    <citation type="journal article" date="1996" name="DNA Res.">
        <title>Sequence analysis of the genome of the unicellular cyanobacterium Synechocystis sp. strain PCC6803. II. Sequence determination of the entire genome and assignment of potential protein-coding regions.</title>
        <authorList>
            <person name="Kaneko T."/>
            <person name="Sato S."/>
            <person name="Kotani H."/>
            <person name="Tanaka A."/>
            <person name="Asamizu E."/>
            <person name="Nakamura Y."/>
            <person name="Miyajima N."/>
            <person name="Hirosawa M."/>
            <person name="Sugiura M."/>
            <person name="Sasamoto S."/>
            <person name="Kimura T."/>
            <person name="Hosouchi T."/>
            <person name="Matsuno A."/>
            <person name="Muraki A."/>
            <person name="Nakazaki N."/>
            <person name="Naruo K."/>
            <person name="Okumura S."/>
            <person name="Shimpo S."/>
            <person name="Takeuchi C."/>
            <person name="Wada T."/>
            <person name="Watanabe A."/>
            <person name="Yamada M."/>
            <person name="Yasuda M."/>
            <person name="Tabata S."/>
        </authorList>
    </citation>
    <scope>NUCLEOTIDE SEQUENCE [LARGE SCALE GENOMIC DNA]</scope>
    <source>
        <strain evidence="2">ATCC 27184 / PCC 6803 / Kazusa</strain>
    </source>
</reference>
<dbReference type="STRING" id="1148.gene:10499480"/>
<gene>
    <name evidence="1" type="ordered locus">sll1851</name>
</gene>
<dbReference type="PIR" id="S76468">
    <property type="entry name" value="S76468"/>
</dbReference>